<sequence length="638" mass="71371">MGERDRGSGKGEEGDRFGCKYVHGHPEEWGRGRGWRCGSEEREEYGSVSPSHYQHQRWMSFAYSAVAAVQRDIQLETAGAAVNADAWDGDGAGSWGERDGRAAKFTCPTLRGLAVRHEWRRRPRYLAALGRDKAHRGCCGNHRGQGGEMNPSADPPIRVSYLRARFAVLERRYNYRKGYNQWNGVDYKCLRRQELREEGRDELGARQLLLRRDGREQCVIPRERGKWYERVALKGICGVAQELTVNQSDFRLQLERRACEFNGGGLGCSRLRRLLLDGTKLEFRKRLTPEQKSGMENDIARIPTSPANDFTVTGYDPPQNAYPKPRSPVKLRQPPYPCLEVDPGLGLGCSDQLSPIAHSTSDPVMQANVVLDRRPGIQRIDQDSLLRILQLSTSLEHDTRIEGIQGELPRGYLGLVSRSLDRFIVNEPSLWTTFVIRPDSPVETYTVESDPTSNFLTRSGSLPLSIYLIPGTLGYGADRRMKREAAAARFLGEIIAMEGARIKTLVVSTRWRSSLMRIGNLLDPQSLPAVERLVIESSIDDVGAPDIGFVIHLDGPERLTSLSIDAVNLFAFLVSTHDPHNVLALITSLTLTNMHPGTYGFPEDGLSSIIKLIDSLLTTWEYSALFIVNPGPLPSYTI</sequence>
<evidence type="ECO:0000313" key="3">
    <source>
        <dbReference type="Proteomes" id="UP000521943"/>
    </source>
</evidence>
<reference evidence="2 3" key="1">
    <citation type="submission" date="2020-07" db="EMBL/GenBank/DDBJ databases">
        <title>Comparative genomics of pyrophilous fungi reveals a link between fire events and developmental genes.</title>
        <authorList>
            <consortium name="DOE Joint Genome Institute"/>
            <person name="Steindorff A.S."/>
            <person name="Carver A."/>
            <person name="Calhoun S."/>
            <person name="Stillman K."/>
            <person name="Liu H."/>
            <person name="Lipzen A."/>
            <person name="Pangilinan J."/>
            <person name="Labutti K."/>
            <person name="Bruns T.D."/>
            <person name="Grigoriev I.V."/>
        </authorList>
    </citation>
    <scope>NUCLEOTIDE SEQUENCE [LARGE SCALE GENOMIC DNA]</scope>
    <source>
        <strain evidence="2 3">CBS 144469</strain>
    </source>
</reference>
<keyword evidence="3" id="KW-1185">Reference proteome</keyword>
<feature type="region of interest" description="Disordered" evidence="1">
    <location>
        <begin position="299"/>
        <end position="329"/>
    </location>
</feature>
<gene>
    <name evidence="2" type="ORF">DFP72DRAFT_1048995</name>
</gene>
<evidence type="ECO:0000313" key="2">
    <source>
        <dbReference type="EMBL" id="KAF6749196.1"/>
    </source>
</evidence>
<accession>A0A8H6M1V7</accession>
<protein>
    <submittedName>
        <fullName evidence="2">Uncharacterized protein</fullName>
    </submittedName>
</protein>
<evidence type="ECO:0000256" key="1">
    <source>
        <dbReference type="SAM" id="MobiDB-lite"/>
    </source>
</evidence>
<proteinExistence type="predicted"/>
<organism evidence="2 3">
    <name type="scientific">Ephemerocybe angulata</name>
    <dbReference type="NCBI Taxonomy" id="980116"/>
    <lineage>
        <taxon>Eukaryota</taxon>
        <taxon>Fungi</taxon>
        <taxon>Dikarya</taxon>
        <taxon>Basidiomycota</taxon>
        <taxon>Agaricomycotina</taxon>
        <taxon>Agaricomycetes</taxon>
        <taxon>Agaricomycetidae</taxon>
        <taxon>Agaricales</taxon>
        <taxon>Agaricineae</taxon>
        <taxon>Psathyrellaceae</taxon>
        <taxon>Ephemerocybe</taxon>
    </lineage>
</organism>
<dbReference type="EMBL" id="JACGCI010000064">
    <property type="protein sequence ID" value="KAF6749196.1"/>
    <property type="molecule type" value="Genomic_DNA"/>
</dbReference>
<dbReference type="AlphaFoldDB" id="A0A8H6M1V7"/>
<dbReference type="Proteomes" id="UP000521943">
    <property type="component" value="Unassembled WGS sequence"/>
</dbReference>
<name>A0A8H6M1V7_9AGAR</name>
<comment type="caution">
    <text evidence="2">The sequence shown here is derived from an EMBL/GenBank/DDBJ whole genome shotgun (WGS) entry which is preliminary data.</text>
</comment>